<dbReference type="AlphaFoldDB" id="A0A183L3P7"/>
<protein>
    <submittedName>
        <fullName evidence="1 3">Uncharacterized protein</fullName>
    </submittedName>
</protein>
<name>A0A183L3P7_9TREM</name>
<dbReference type="EMBL" id="UZAK01047926">
    <property type="protein sequence ID" value="VDP77161.1"/>
    <property type="molecule type" value="Genomic_DNA"/>
</dbReference>
<organism evidence="3">
    <name type="scientific">Schistosoma curassoni</name>
    <dbReference type="NCBI Taxonomy" id="6186"/>
    <lineage>
        <taxon>Eukaryota</taxon>
        <taxon>Metazoa</taxon>
        <taxon>Spiralia</taxon>
        <taxon>Lophotrochozoa</taxon>
        <taxon>Platyhelminthes</taxon>
        <taxon>Trematoda</taxon>
        <taxon>Digenea</taxon>
        <taxon>Strigeidida</taxon>
        <taxon>Schistosomatoidea</taxon>
        <taxon>Schistosomatidae</taxon>
        <taxon>Schistosoma</taxon>
    </lineage>
</organism>
<dbReference type="WBParaSite" id="SCUD_0002195801-mRNA-1">
    <property type="protein sequence ID" value="SCUD_0002195801-mRNA-1"/>
    <property type="gene ID" value="SCUD_0002195801"/>
</dbReference>
<dbReference type="Proteomes" id="UP000279833">
    <property type="component" value="Unassembled WGS sequence"/>
</dbReference>
<proteinExistence type="predicted"/>
<evidence type="ECO:0000313" key="2">
    <source>
        <dbReference type="Proteomes" id="UP000279833"/>
    </source>
</evidence>
<keyword evidence="2" id="KW-1185">Reference proteome</keyword>
<evidence type="ECO:0000313" key="1">
    <source>
        <dbReference type="EMBL" id="VDP77161.1"/>
    </source>
</evidence>
<gene>
    <name evidence="1" type="ORF">SCUD_LOCUS21955</name>
</gene>
<reference evidence="1 2" key="2">
    <citation type="submission" date="2018-11" db="EMBL/GenBank/DDBJ databases">
        <authorList>
            <consortium name="Pathogen Informatics"/>
        </authorList>
    </citation>
    <scope>NUCLEOTIDE SEQUENCE [LARGE SCALE GENOMIC DNA]</scope>
    <source>
        <strain evidence="1">Dakar</strain>
        <strain evidence="2">Dakar, Senegal</strain>
    </source>
</reference>
<evidence type="ECO:0000313" key="3">
    <source>
        <dbReference type="WBParaSite" id="SCUD_0002195801-mRNA-1"/>
    </source>
</evidence>
<accession>A0A183L3P7</accession>
<sequence length="116" mass="13410">MNNVNINSQIHPIYPMQSALQQQQQQPVITTSTDSLNIPSIIDCNRNLSSIPTSHIPPIPQHQHQQYPLHHQHDHHYYPQIKQQPMILNTSQLRTTPLSTNSLSQQFSNLKHFPTH</sequence>
<reference evidence="3" key="1">
    <citation type="submission" date="2016-06" db="UniProtKB">
        <authorList>
            <consortium name="WormBaseParasite"/>
        </authorList>
    </citation>
    <scope>IDENTIFICATION</scope>
</reference>
<dbReference type="STRING" id="6186.A0A183L3P7"/>